<feature type="transmembrane region" description="Helical" evidence="1">
    <location>
        <begin position="98"/>
        <end position="119"/>
    </location>
</feature>
<accession>A0A5S5DIN5</accession>
<dbReference type="Pfam" id="PF11667">
    <property type="entry name" value="DUF3267"/>
    <property type="match status" value="1"/>
</dbReference>
<evidence type="ECO:0000313" key="3">
    <source>
        <dbReference type="Proteomes" id="UP000325105"/>
    </source>
</evidence>
<proteinExistence type="predicted"/>
<keyword evidence="1" id="KW-0472">Membrane</keyword>
<gene>
    <name evidence="2" type="ORF">BC792_110119</name>
</gene>
<keyword evidence="1" id="KW-1133">Transmembrane helix</keyword>
<reference evidence="2 3" key="1">
    <citation type="submission" date="2019-07" db="EMBL/GenBank/DDBJ databases">
        <title>Genomic Encyclopedia of Archaeal and Bacterial Type Strains, Phase II (KMG-II): from individual species to whole genera.</title>
        <authorList>
            <person name="Goeker M."/>
        </authorList>
    </citation>
    <scope>NUCLEOTIDE SEQUENCE [LARGE SCALE GENOMIC DNA]</scope>
    <source>
        <strain evidence="2 3">DSM 18850</strain>
    </source>
</reference>
<keyword evidence="3" id="KW-1185">Reference proteome</keyword>
<evidence type="ECO:0000313" key="2">
    <source>
        <dbReference type="EMBL" id="TYP95791.1"/>
    </source>
</evidence>
<comment type="caution">
    <text evidence="2">The sequence shown here is derived from an EMBL/GenBank/DDBJ whole genome shotgun (WGS) entry which is preliminary data.</text>
</comment>
<organism evidence="2 3">
    <name type="scientific">Sphingobacterium allocomposti</name>
    <dbReference type="NCBI Taxonomy" id="415956"/>
    <lineage>
        <taxon>Bacteria</taxon>
        <taxon>Pseudomonadati</taxon>
        <taxon>Bacteroidota</taxon>
        <taxon>Sphingobacteriia</taxon>
        <taxon>Sphingobacteriales</taxon>
        <taxon>Sphingobacteriaceae</taxon>
        <taxon>Sphingobacterium</taxon>
    </lineage>
</organism>
<feature type="transmembrane region" description="Helical" evidence="1">
    <location>
        <begin position="12"/>
        <end position="39"/>
    </location>
</feature>
<protein>
    <submittedName>
        <fullName evidence="2">Putative zincin peptidase</fullName>
    </submittedName>
</protein>
<sequence length="149" mass="16663">MDMLKTAVQPAPFILVVLAVLFGGIILHELIHGITWALFARRGWRSIRFGVLWKYMTPYCHCRDPLTISQYIWGAIMPFVILGLIPGVASWFTGSVALLAFGIFFTVSAVGDFMIIGLIRKEPHGSLVLDHPSEAGYYIYNPKDAHARN</sequence>
<feature type="transmembrane region" description="Helical" evidence="1">
    <location>
        <begin position="71"/>
        <end position="92"/>
    </location>
</feature>
<dbReference type="EMBL" id="VNHX01000010">
    <property type="protein sequence ID" value="TYP95791.1"/>
    <property type="molecule type" value="Genomic_DNA"/>
</dbReference>
<dbReference type="Proteomes" id="UP000325105">
    <property type="component" value="Unassembled WGS sequence"/>
</dbReference>
<name>A0A5S5DIN5_9SPHI</name>
<evidence type="ECO:0000256" key="1">
    <source>
        <dbReference type="SAM" id="Phobius"/>
    </source>
</evidence>
<dbReference type="AlphaFoldDB" id="A0A5S5DIN5"/>
<keyword evidence="1" id="KW-0812">Transmembrane</keyword>
<dbReference type="InterPro" id="IPR021683">
    <property type="entry name" value="DUF3267"/>
</dbReference>